<name>A0ABZ0IIS0_9BACT</name>
<dbReference type="EMBL" id="CP136051">
    <property type="protein sequence ID" value="WOK04436.1"/>
    <property type="molecule type" value="Genomic_DNA"/>
</dbReference>
<proteinExistence type="predicted"/>
<dbReference type="Gene3D" id="3.50.30.50">
    <property type="entry name" value="Putative cyclase"/>
    <property type="match status" value="1"/>
</dbReference>
<dbReference type="RefSeq" id="WP_317487246.1">
    <property type="nucleotide sequence ID" value="NZ_CP136051.1"/>
</dbReference>
<evidence type="ECO:0000313" key="2">
    <source>
        <dbReference type="EMBL" id="WOK04436.1"/>
    </source>
</evidence>
<dbReference type="Pfam" id="PF04199">
    <property type="entry name" value="Cyclase"/>
    <property type="match status" value="1"/>
</dbReference>
<feature type="chain" id="PRO_5047549835" evidence="1">
    <location>
        <begin position="24"/>
        <end position="321"/>
    </location>
</feature>
<dbReference type="Proteomes" id="UP001302349">
    <property type="component" value="Chromosome"/>
</dbReference>
<dbReference type="PANTHER" id="PTHR34861:SF10">
    <property type="entry name" value="CYCLASE"/>
    <property type="match status" value="1"/>
</dbReference>
<reference evidence="2 3" key="1">
    <citation type="journal article" date="2023" name="Microbiol. Resour. Announc.">
        <title>Complete Genome Sequence of Imperialibacter roseus strain P4T.</title>
        <authorList>
            <person name="Tizabi D.R."/>
            <person name="Bachvaroff T."/>
            <person name="Hill R.T."/>
        </authorList>
    </citation>
    <scope>NUCLEOTIDE SEQUENCE [LARGE SCALE GENOMIC DNA]</scope>
    <source>
        <strain evidence="2 3">P4T</strain>
    </source>
</reference>
<keyword evidence="3" id="KW-1185">Reference proteome</keyword>
<organism evidence="2 3">
    <name type="scientific">Imperialibacter roseus</name>
    <dbReference type="NCBI Taxonomy" id="1324217"/>
    <lineage>
        <taxon>Bacteria</taxon>
        <taxon>Pseudomonadati</taxon>
        <taxon>Bacteroidota</taxon>
        <taxon>Cytophagia</taxon>
        <taxon>Cytophagales</taxon>
        <taxon>Flammeovirgaceae</taxon>
        <taxon>Imperialibacter</taxon>
    </lineage>
</organism>
<dbReference type="SUPFAM" id="SSF102198">
    <property type="entry name" value="Putative cyclase"/>
    <property type="match status" value="1"/>
</dbReference>
<dbReference type="PANTHER" id="PTHR34861">
    <property type="match status" value="1"/>
</dbReference>
<gene>
    <name evidence="2" type="ORF">RT717_15250</name>
</gene>
<protein>
    <submittedName>
        <fullName evidence="2">Cyclase family protein</fullName>
        <ecNumber evidence="2">3.5.-.-</ecNumber>
    </submittedName>
</protein>
<accession>A0ABZ0IIS0</accession>
<evidence type="ECO:0000256" key="1">
    <source>
        <dbReference type="SAM" id="SignalP"/>
    </source>
</evidence>
<dbReference type="GO" id="GO:0016787">
    <property type="term" value="F:hydrolase activity"/>
    <property type="evidence" value="ECO:0007669"/>
    <property type="project" value="UniProtKB-KW"/>
</dbReference>
<keyword evidence="2" id="KW-0378">Hydrolase</keyword>
<dbReference type="EC" id="3.5.-.-" evidence="2"/>
<sequence>MKLQARQLLSAAFLFTLSFTSFSQTREQGPWWPHPIWGAGDQAGGSNWITPEKVLQAMTMVKTGKVYELGQPYENEMSIPDNRSYNLLIPSFPTYGPEGRNGQVFNDEYIAGSLGQVGTQFDGPGHVGQQVKMADGTTTEVFYNGYSTAEMKNPFGLQKLGVENVKPIVTRGVLVDIAGLKGVPTLAEGYEVSLADVRAALKKQGIPEASVAPGDALFFNFGWSKHWASGYAMKGKRPYVGREVVEWIITKKPCMVGSDGIMDGDELIAHSELTMKNGIFNLEWMTFEGLQADKAYEFLFVFTPIRFKGATGSPGRPIAIR</sequence>
<evidence type="ECO:0000313" key="3">
    <source>
        <dbReference type="Proteomes" id="UP001302349"/>
    </source>
</evidence>
<keyword evidence="1" id="KW-0732">Signal</keyword>
<feature type="signal peptide" evidence="1">
    <location>
        <begin position="1"/>
        <end position="23"/>
    </location>
</feature>
<dbReference type="InterPro" id="IPR007325">
    <property type="entry name" value="KFase/CYL"/>
</dbReference>
<dbReference type="InterPro" id="IPR037175">
    <property type="entry name" value="KFase_sf"/>
</dbReference>